<evidence type="ECO:0000256" key="1">
    <source>
        <dbReference type="SAM" id="MobiDB-lite"/>
    </source>
</evidence>
<evidence type="ECO:0000313" key="2">
    <source>
        <dbReference type="EMBL" id="RXN14617.1"/>
    </source>
</evidence>
<name>A0A498MC04_LABRO</name>
<dbReference type="EMBL" id="QBIY01012896">
    <property type="protein sequence ID" value="RXN14617.1"/>
    <property type="molecule type" value="Genomic_DNA"/>
</dbReference>
<evidence type="ECO:0000313" key="3">
    <source>
        <dbReference type="Proteomes" id="UP000290572"/>
    </source>
</evidence>
<reference evidence="2 3" key="1">
    <citation type="submission" date="2018-03" db="EMBL/GenBank/DDBJ databases">
        <title>Draft genome sequence of Rohu Carp (Labeo rohita).</title>
        <authorList>
            <person name="Das P."/>
            <person name="Kushwaha B."/>
            <person name="Joshi C.G."/>
            <person name="Kumar D."/>
            <person name="Nagpure N.S."/>
            <person name="Sahoo L."/>
            <person name="Das S.P."/>
            <person name="Bit A."/>
            <person name="Patnaik S."/>
            <person name="Meher P.K."/>
            <person name="Jayasankar P."/>
            <person name="Koringa P.G."/>
            <person name="Patel N.V."/>
            <person name="Hinsu A.T."/>
            <person name="Kumar R."/>
            <person name="Pandey M."/>
            <person name="Agarwal S."/>
            <person name="Srivastava S."/>
            <person name="Singh M."/>
            <person name="Iquebal M.A."/>
            <person name="Jaiswal S."/>
            <person name="Angadi U.B."/>
            <person name="Kumar N."/>
            <person name="Raza M."/>
            <person name="Shah T.M."/>
            <person name="Rai A."/>
            <person name="Jena J.K."/>
        </authorList>
    </citation>
    <scope>NUCLEOTIDE SEQUENCE [LARGE SCALE GENOMIC DNA]</scope>
    <source>
        <strain evidence="2">DASCIFA01</strain>
        <tissue evidence="2">Testis</tissue>
    </source>
</reference>
<sequence>MLLSKQGKTKLQSSLQGLGFPAIRTQQKTVREPGPRPECRSRQSPPSSSIIRAGACCSCRRRACHRLYKPPRQRELVPTGSKIPFSAFAPPFGILSFAEFTIAFTRYTEVICAAFPHRRRELSDYLTIVADHTLSYRGFPL</sequence>
<proteinExistence type="predicted"/>
<dbReference type="Proteomes" id="UP000290572">
    <property type="component" value="Unassembled WGS sequence"/>
</dbReference>
<dbReference type="AlphaFoldDB" id="A0A498MC04"/>
<gene>
    <name evidence="2" type="ORF">ROHU_028580</name>
</gene>
<accession>A0A498MC04</accession>
<protein>
    <submittedName>
        <fullName evidence="2">Poly</fullName>
    </submittedName>
</protein>
<feature type="compositionally biased region" description="Basic and acidic residues" evidence="1">
    <location>
        <begin position="29"/>
        <end position="41"/>
    </location>
</feature>
<organism evidence="2 3">
    <name type="scientific">Labeo rohita</name>
    <name type="common">Indian major carp</name>
    <name type="synonym">Cyprinus rohita</name>
    <dbReference type="NCBI Taxonomy" id="84645"/>
    <lineage>
        <taxon>Eukaryota</taxon>
        <taxon>Metazoa</taxon>
        <taxon>Chordata</taxon>
        <taxon>Craniata</taxon>
        <taxon>Vertebrata</taxon>
        <taxon>Euteleostomi</taxon>
        <taxon>Actinopterygii</taxon>
        <taxon>Neopterygii</taxon>
        <taxon>Teleostei</taxon>
        <taxon>Ostariophysi</taxon>
        <taxon>Cypriniformes</taxon>
        <taxon>Cyprinidae</taxon>
        <taxon>Labeoninae</taxon>
        <taxon>Labeonini</taxon>
        <taxon>Labeo</taxon>
    </lineage>
</organism>
<feature type="region of interest" description="Disordered" evidence="1">
    <location>
        <begin position="22"/>
        <end position="48"/>
    </location>
</feature>
<keyword evidence="3" id="KW-1185">Reference proteome</keyword>
<comment type="caution">
    <text evidence="2">The sequence shown here is derived from an EMBL/GenBank/DDBJ whole genome shotgun (WGS) entry which is preliminary data.</text>
</comment>